<proteinExistence type="predicted"/>
<dbReference type="EMBL" id="MJIC01000016">
    <property type="protein sequence ID" value="OFI32516.1"/>
    <property type="molecule type" value="Genomic_DNA"/>
</dbReference>
<feature type="transmembrane region" description="Helical" evidence="1">
    <location>
        <begin position="105"/>
        <end position="123"/>
    </location>
</feature>
<dbReference type="InterPro" id="IPR007359">
    <property type="entry name" value="SigmaE_reg_RseC_MucC"/>
</dbReference>
<dbReference type="InterPro" id="IPR026268">
    <property type="entry name" value="RseC"/>
</dbReference>
<evidence type="ECO:0000313" key="2">
    <source>
        <dbReference type="EMBL" id="OFI32516.1"/>
    </source>
</evidence>
<dbReference type="PANTHER" id="PTHR35867">
    <property type="entry name" value="PROTEIN RSEC"/>
    <property type="match status" value="1"/>
</dbReference>
<name>A0A1E8F9R0_9ALTE</name>
<sequence>MLTETATVVKVEGDKITVSASVKTGCSQCQAATDCGTSAVAKAFTPRQQLLTVSSPLPVKTGDQVMIGIPEQKMLLASLLVYLVPLLAFIGSVMATTLLTQWHELSGFAIGAIVAWVSVKAVSRGVLRRQNIRFEPVIISKITAQPKAV</sequence>
<evidence type="ECO:0000256" key="1">
    <source>
        <dbReference type="SAM" id="Phobius"/>
    </source>
</evidence>
<dbReference type="OrthoDB" id="9795854at2"/>
<reference evidence="2 3" key="1">
    <citation type="submission" date="2016-09" db="EMBL/GenBank/DDBJ databases">
        <title>Alteromonas lipolytica, a new species isolated from sea water.</title>
        <authorList>
            <person name="Wu Y.-H."/>
            <person name="Cheng H."/>
            <person name="Xu X.-W."/>
        </authorList>
    </citation>
    <scope>NUCLEOTIDE SEQUENCE [LARGE SCALE GENOMIC DNA]</scope>
    <source>
        <strain evidence="2 3">JW12</strain>
    </source>
</reference>
<evidence type="ECO:0000313" key="3">
    <source>
        <dbReference type="Proteomes" id="UP000176037"/>
    </source>
</evidence>
<dbReference type="AlphaFoldDB" id="A0A1E8F9R0"/>
<accession>A0A1E8F9R0</accession>
<feature type="transmembrane region" description="Helical" evidence="1">
    <location>
        <begin position="74"/>
        <end position="99"/>
    </location>
</feature>
<keyword evidence="1" id="KW-1133">Transmembrane helix</keyword>
<gene>
    <name evidence="2" type="ORF">BFC17_04945</name>
</gene>
<keyword evidence="3" id="KW-1185">Reference proteome</keyword>
<comment type="caution">
    <text evidence="2">The sequence shown here is derived from an EMBL/GenBank/DDBJ whole genome shotgun (WGS) entry which is preliminary data.</text>
</comment>
<protein>
    <submittedName>
        <fullName evidence="2">Uncharacterized protein</fullName>
    </submittedName>
</protein>
<keyword evidence="1" id="KW-0812">Transmembrane</keyword>
<dbReference type="RefSeq" id="WP_070178044.1">
    <property type="nucleotide sequence ID" value="NZ_BMJR01000005.1"/>
</dbReference>
<dbReference type="STRING" id="1856405.BFC17_04945"/>
<dbReference type="Pfam" id="PF04246">
    <property type="entry name" value="RseC_MucC"/>
    <property type="match status" value="1"/>
</dbReference>
<dbReference type="PANTHER" id="PTHR35867:SF1">
    <property type="entry name" value="PROTEIN RSEC"/>
    <property type="match status" value="1"/>
</dbReference>
<organism evidence="2 3">
    <name type="scientific">Alteromonas lipolytica</name>
    <dbReference type="NCBI Taxonomy" id="1856405"/>
    <lineage>
        <taxon>Bacteria</taxon>
        <taxon>Pseudomonadati</taxon>
        <taxon>Pseudomonadota</taxon>
        <taxon>Gammaproteobacteria</taxon>
        <taxon>Alteromonadales</taxon>
        <taxon>Alteromonadaceae</taxon>
        <taxon>Alteromonas/Salinimonas group</taxon>
        <taxon>Alteromonas</taxon>
    </lineage>
</organism>
<keyword evidence="1" id="KW-0472">Membrane</keyword>
<dbReference type="Proteomes" id="UP000176037">
    <property type="component" value="Unassembled WGS sequence"/>
</dbReference>
<dbReference type="PIRSF" id="PIRSF004923">
    <property type="entry name" value="RseC"/>
    <property type="match status" value="1"/>
</dbReference>